<evidence type="ECO:0000313" key="2">
    <source>
        <dbReference type="EMBL" id="RRQ23041.1"/>
    </source>
</evidence>
<comment type="caution">
    <text evidence="2">The sequence shown here is derived from an EMBL/GenBank/DDBJ whole genome shotgun (WGS) entry which is preliminary data.</text>
</comment>
<keyword evidence="1" id="KW-0472">Membrane</keyword>
<dbReference type="SUPFAM" id="SSF54523">
    <property type="entry name" value="Pili subunits"/>
    <property type="match status" value="1"/>
</dbReference>
<sequence>MKTAGTHMIVKQPKGFSLVELMVAVTISLILLAGVVQIYSSSKQAYRIGDASARVQENARFAVDHLSKDIRMAGYLGCGTDGTNIANTLQNSSTSWMLNFQSPLIGYDGGNSTFPTLSKTPLANTDAIVVLQGDTDDSFVVTKHKPSAAVIQLSDNHNIKQGEILIISDCSQKAGIFQMSNVNNNNTISVVGHNIGNATTPGNCTKNLVALTPYADCNDQGNISKVAYSEGSMLMRMKSSIYYLASNPDGIPSLYRESLISGSATGTAVATNTQELVEGVQDMQIQYGRDTDGDGIPNQYQAAHNIGAGNWGDVVAVRIQLLLRSIKEASPQEQAYTFNGTTVSSPGDRYIRRVVSSTIKVRNRGDR</sequence>
<feature type="transmembrane region" description="Helical" evidence="1">
    <location>
        <begin position="21"/>
        <end position="39"/>
    </location>
</feature>
<gene>
    <name evidence="2" type="ORF">D6C00_04765</name>
</gene>
<accession>A0A426QMQ5</accession>
<dbReference type="PROSITE" id="PS00409">
    <property type="entry name" value="PROKAR_NTER_METHYL"/>
    <property type="match status" value="1"/>
</dbReference>
<dbReference type="InterPro" id="IPR045584">
    <property type="entry name" value="Pilin-like"/>
</dbReference>
<keyword evidence="1" id="KW-0812">Transmembrane</keyword>
<name>A0A426QMQ5_9GAMM</name>
<dbReference type="GO" id="GO:0043683">
    <property type="term" value="P:type IV pilus assembly"/>
    <property type="evidence" value="ECO:0007669"/>
    <property type="project" value="InterPro"/>
</dbReference>
<keyword evidence="1" id="KW-1133">Transmembrane helix</keyword>
<dbReference type="InterPro" id="IPR032092">
    <property type="entry name" value="PilW"/>
</dbReference>
<dbReference type="Pfam" id="PF07963">
    <property type="entry name" value="N_methyl"/>
    <property type="match status" value="1"/>
</dbReference>
<dbReference type="AlphaFoldDB" id="A0A426QMQ5"/>
<dbReference type="Pfam" id="PF16074">
    <property type="entry name" value="PilW"/>
    <property type="match status" value="1"/>
</dbReference>
<organism evidence="2 3">
    <name type="scientific">Thiohalobacter thiocyanaticus</name>
    <dbReference type="NCBI Taxonomy" id="585455"/>
    <lineage>
        <taxon>Bacteria</taxon>
        <taxon>Pseudomonadati</taxon>
        <taxon>Pseudomonadota</taxon>
        <taxon>Gammaproteobacteria</taxon>
        <taxon>Thiohalobacterales</taxon>
        <taxon>Thiohalobacteraceae</taxon>
        <taxon>Thiohalobacter</taxon>
    </lineage>
</organism>
<evidence type="ECO:0000256" key="1">
    <source>
        <dbReference type="SAM" id="Phobius"/>
    </source>
</evidence>
<dbReference type="NCBIfam" id="TIGR02532">
    <property type="entry name" value="IV_pilin_GFxxxE"/>
    <property type="match status" value="1"/>
</dbReference>
<reference evidence="2 3" key="1">
    <citation type="journal article" date="2010" name="Int. J. Syst. Evol. Microbiol.">
        <title>Thiohalobacter thiocyanaticus gen. nov., sp. nov., a moderately halophilic, sulfur-oxidizing gammaproteobacterium from hypersaline lakes, that utilizes thiocyanate.</title>
        <authorList>
            <person name="Sorokin D.Y."/>
            <person name="Kovaleva O.L."/>
            <person name="Tourova T.P."/>
            <person name="Muyzer G."/>
        </authorList>
    </citation>
    <scope>NUCLEOTIDE SEQUENCE [LARGE SCALE GENOMIC DNA]</scope>
    <source>
        <strain evidence="2 3">Hrh1</strain>
    </source>
</reference>
<evidence type="ECO:0000313" key="3">
    <source>
        <dbReference type="Proteomes" id="UP000287798"/>
    </source>
</evidence>
<dbReference type="InterPro" id="IPR012902">
    <property type="entry name" value="N_methyl_site"/>
</dbReference>
<dbReference type="EMBL" id="QZMU01000001">
    <property type="protein sequence ID" value="RRQ23041.1"/>
    <property type="molecule type" value="Genomic_DNA"/>
</dbReference>
<proteinExistence type="predicted"/>
<protein>
    <submittedName>
        <fullName evidence="2">Prepilin-type N-terminal cleavage/methylation domain-containing protein</fullName>
    </submittedName>
</protein>
<dbReference type="Proteomes" id="UP000287798">
    <property type="component" value="Unassembled WGS sequence"/>
</dbReference>
<keyword evidence="3" id="KW-1185">Reference proteome</keyword>